<dbReference type="AlphaFoldDB" id="A0A6N7US47"/>
<dbReference type="PIRSF" id="PIRSF029792">
    <property type="entry name" value="Pro_racemase"/>
    <property type="match status" value="1"/>
</dbReference>
<dbReference type="RefSeq" id="WP_154476733.1">
    <property type="nucleotide sequence ID" value="NZ_JAQYBV010000028.1"/>
</dbReference>
<dbReference type="EMBL" id="VULY01000018">
    <property type="protein sequence ID" value="MSR93631.1"/>
    <property type="molecule type" value="Genomic_DNA"/>
</dbReference>
<protein>
    <submittedName>
        <fullName evidence="2">Proline racemase</fullName>
    </submittedName>
</protein>
<dbReference type="Proteomes" id="UP000434409">
    <property type="component" value="Unassembled WGS sequence"/>
</dbReference>
<reference evidence="2 3" key="1">
    <citation type="submission" date="2019-08" db="EMBL/GenBank/DDBJ databases">
        <title>In-depth cultivation of the pig gut microbiome towards novel bacterial diversity and tailored functional studies.</title>
        <authorList>
            <person name="Wylensek D."/>
            <person name="Hitch T.C.A."/>
            <person name="Clavel T."/>
        </authorList>
    </citation>
    <scope>NUCLEOTIDE SEQUENCE [LARGE SCALE GENOMIC DNA]</scope>
    <source>
        <strain evidence="2 3">68-1-5</strain>
    </source>
</reference>
<dbReference type="Gene3D" id="3.10.310.10">
    <property type="entry name" value="Diaminopimelate Epimerase, Chain A, domain 1"/>
    <property type="match status" value="2"/>
</dbReference>
<proteinExistence type="inferred from homology"/>
<dbReference type="SUPFAM" id="SSF54506">
    <property type="entry name" value="Diaminopimelate epimerase-like"/>
    <property type="match status" value="1"/>
</dbReference>
<evidence type="ECO:0000313" key="3">
    <source>
        <dbReference type="Proteomes" id="UP000434409"/>
    </source>
</evidence>
<dbReference type="Pfam" id="PF05544">
    <property type="entry name" value="Pro_racemase"/>
    <property type="match status" value="1"/>
</dbReference>
<accession>A0A6N7US47</accession>
<dbReference type="SFLD" id="SFLDS00028">
    <property type="entry name" value="Proline_Racemase"/>
    <property type="match status" value="1"/>
</dbReference>
<dbReference type="InterPro" id="IPR008794">
    <property type="entry name" value="Pro_racemase_fam"/>
</dbReference>
<organism evidence="2 3">
    <name type="scientific">Suipraeoptans intestinalis</name>
    <dbReference type="NCBI Taxonomy" id="2606628"/>
    <lineage>
        <taxon>Bacteria</taxon>
        <taxon>Bacillati</taxon>
        <taxon>Bacillota</taxon>
        <taxon>Clostridia</taxon>
        <taxon>Lachnospirales</taxon>
        <taxon>Lachnospiraceae</taxon>
        <taxon>Suipraeoptans</taxon>
    </lineage>
</organism>
<gene>
    <name evidence="2" type="ORF">FYJ34_04980</name>
</gene>
<evidence type="ECO:0000256" key="1">
    <source>
        <dbReference type="ARBA" id="ARBA00007529"/>
    </source>
</evidence>
<dbReference type="FunFam" id="3.10.310.10:FF:000003">
    <property type="entry name" value="Proline racemase"/>
    <property type="match status" value="1"/>
</dbReference>
<sequence length="344" mass="37474">MDLKANVNFERFEAALQVVDAHTVGEFCRVVIGGFPEPEGNTMIEKKKWMEENYDHVRTALMFEPRGHHDMFGAFLCKPVSPEADFGVMFLDTGGYLNMCGHCTIGAVTVALEAGLLECKEGVNQVVLEAPAGIIRTEAVVKDGKVESVTLTNVPSFVYKENCSVVVDGKEIPFTISFGGSFFALVDTTKIGFDSIDPKTVPALTDLGMKMMEIINKEIPVQHPLLDITTVDLVEFYGPTPNPDKATMRNVVVFGEHMADRSPCGTGTSAKLATLHKWGEIGVGEEFIYESFIGSLFKGVIKETTKVGDFDAVVPMITGSCYLTGVATYLIDPTDPLKYGFQVG</sequence>
<dbReference type="PANTHER" id="PTHR33442:SF5">
    <property type="entry name" value="BIFUNCTIONAL TRANS-3-HYDROXY-L-PROLINE DEHYDRATASE_2-EPIMERASE"/>
    <property type="match status" value="1"/>
</dbReference>
<comment type="similarity">
    <text evidence="1">Belongs to the proline racemase family.</text>
</comment>
<dbReference type="PANTHER" id="PTHR33442">
    <property type="entry name" value="TRANS-3-HYDROXY-L-PROLINE DEHYDRATASE"/>
    <property type="match status" value="1"/>
</dbReference>
<keyword evidence="3" id="KW-1185">Reference proteome</keyword>
<dbReference type="GO" id="GO:0047580">
    <property type="term" value="F:4-hydroxyproline epimerase activity"/>
    <property type="evidence" value="ECO:0007669"/>
    <property type="project" value="TreeGrafter"/>
</dbReference>
<comment type="caution">
    <text evidence="2">The sequence shown here is derived from an EMBL/GenBank/DDBJ whole genome shotgun (WGS) entry which is preliminary data.</text>
</comment>
<name>A0A6N7US47_9FIRM</name>
<evidence type="ECO:0000313" key="2">
    <source>
        <dbReference type="EMBL" id="MSR93631.1"/>
    </source>
</evidence>